<keyword evidence="5" id="KW-1278">Translocase</keyword>
<keyword evidence="6" id="KW-0472">Membrane</keyword>
<dbReference type="GO" id="GO:0016887">
    <property type="term" value="F:ATP hydrolysis activity"/>
    <property type="evidence" value="ECO:0007669"/>
    <property type="project" value="InterPro"/>
</dbReference>
<dbReference type="GO" id="GO:0055052">
    <property type="term" value="C:ATP-binding cassette (ABC) transporter complex, substrate-binding subunit-containing"/>
    <property type="evidence" value="ECO:0007669"/>
    <property type="project" value="TreeGrafter"/>
</dbReference>
<keyword evidence="3" id="KW-0547">Nucleotide-binding</keyword>
<dbReference type="InterPro" id="IPR047641">
    <property type="entry name" value="ABC_transpr_MalK/UgpC-like"/>
</dbReference>
<protein>
    <submittedName>
        <fullName evidence="8">sn-glycerol-3-phosphate import ATP-binding protein UgpC</fullName>
    </submittedName>
</protein>
<dbReference type="AlphaFoldDB" id="A0A517Y4S4"/>
<accession>A0A517Y4S4</accession>
<gene>
    <name evidence="8" type="primary">ugpC</name>
    <name evidence="8" type="ORF">ETAA8_02530</name>
</gene>
<dbReference type="RefSeq" id="WP_145083717.1">
    <property type="nucleotide sequence ID" value="NZ_CP036274.1"/>
</dbReference>
<sequence>MASLQLLGVTKVFANRETTGSVGGVQAVQQVDWEVGDGELLVLFGPSGSGKTTLLRMIAGLEQPSAGRVLMDGVDVTHSSPRERNVALVFQTGSLYGHLTVAQNLAFGLERQNGGWLSGWTGKSSCGSESALSSEQIAERVRDVAERVGIAPWLQRRPAELSGGQQQRVALARALIRRPKLLLLDEPLASLDGPIRLALARELKQQLREQGLTAIHVTHDLTEALTLADRVAVLIDGQLRQLASPREVYDRPADRQVAELFSPRGLNAWVGHLSVNERGWQFAADDGSLQAARLELVAELAITKEASRRVVMALRPEDCDIASASATQIERADCTLEVVPAAGSQVVAEWLGSDCFGSLLLEPRSAGRLVFRWNEALLGAIQPESRLRVLGRRVLWFEETGKRTTLEQLTGRQDEHESR</sequence>
<dbReference type="PANTHER" id="PTHR43875:SF15">
    <property type="entry name" value="TREHALOSE IMPORT ATP-BINDING PROTEIN SUGC"/>
    <property type="match status" value="1"/>
</dbReference>
<dbReference type="GO" id="GO:0005524">
    <property type="term" value="F:ATP binding"/>
    <property type="evidence" value="ECO:0007669"/>
    <property type="project" value="UniProtKB-KW"/>
</dbReference>
<keyword evidence="2" id="KW-1003">Cell membrane</keyword>
<dbReference type="Proteomes" id="UP000315017">
    <property type="component" value="Chromosome"/>
</dbReference>
<evidence type="ECO:0000256" key="4">
    <source>
        <dbReference type="ARBA" id="ARBA00022840"/>
    </source>
</evidence>
<dbReference type="InterPro" id="IPR015853">
    <property type="entry name" value="ABC_transpr_FbpC"/>
</dbReference>
<dbReference type="GO" id="GO:0015408">
    <property type="term" value="F:ABC-type ferric iron transporter activity"/>
    <property type="evidence" value="ECO:0007669"/>
    <property type="project" value="InterPro"/>
</dbReference>
<reference evidence="8 9" key="1">
    <citation type="submission" date="2019-02" db="EMBL/GenBank/DDBJ databases">
        <title>Deep-cultivation of Planctomycetes and their phenomic and genomic characterization uncovers novel biology.</title>
        <authorList>
            <person name="Wiegand S."/>
            <person name="Jogler M."/>
            <person name="Boedeker C."/>
            <person name="Pinto D."/>
            <person name="Vollmers J."/>
            <person name="Rivas-Marin E."/>
            <person name="Kohn T."/>
            <person name="Peeters S.H."/>
            <person name="Heuer A."/>
            <person name="Rast P."/>
            <person name="Oberbeckmann S."/>
            <person name="Bunk B."/>
            <person name="Jeske O."/>
            <person name="Meyerdierks A."/>
            <person name="Storesund J.E."/>
            <person name="Kallscheuer N."/>
            <person name="Luecker S."/>
            <person name="Lage O.M."/>
            <person name="Pohl T."/>
            <person name="Merkel B.J."/>
            <person name="Hornburger P."/>
            <person name="Mueller R.-W."/>
            <person name="Bruemmer F."/>
            <person name="Labrenz M."/>
            <person name="Spormann A.M."/>
            <person name="Op den Camp H."/>
            <person name="Overmann J."/>
            <person name="Amann R."/>
            <person name="Jetten M.S.M."/>
            <person name="Mascher T."/>
            <person name="Medema M.H."/>
            <person name="Devos D.P."/>
            <person name="Kaster A.-K."/>
            <person name="Ovreas L."/>
            <person name="Rohde M."/>
            <person name="Galperin M.Y."/>
            <person name="Jogler C."/>
        </authorList>
    </citation>
    <scope>NUCLEOTIDE SEQUENCE [LARGE SCALE GENOMIC DNA]</scope>
    <source>
        <strain evidence="8 9">ETA_A8</strain>
    </source>
</reference>
<dbReference type="EMBL" id="CP036274">
    <property type="protein sequence ID" value="QDU25190.1"/>
    <property type="molecule type" value="Genomic_DNA"/>
</dbReference>
<evidence type="ECO:0000259" key="7">
    <source>
        <dbReference type="PROSITE" id="PS50893"/>
    </source>
</evidence>
<evidence type="ECO:0000256" key="3">
    <source>
        <dbReference type="ARBA" id="ARBA00022741"/>
    </source>
</evidence>
<organism evidence="8 9">
    <name type="scientific">Anatilimnocola aggregata</name>
    <dbReference type="NCBI Taxonomy" id="2528021"/>
    <lineage>
        <taxon>Bacteria</taxon>
        <taxon>Pseudomonadati</taxon>
        <taxon>Planctomycetota</taxon>
        <taxon>Planctomycetia</taxon>
        <taxon>Pirellulales</taxon>
        <taxon>Pirellulaceae</taxon>
        <taxon>Anatilimnocola</taxon>
    </lineage>
</organism>
<dbReference type="OrthoDB" id="9790614at2"/>
<dbReference type="SUPFAM" id="SSF52540">
    <property type="entry name" value="P-loop containing nucleoside triphosphate hydrolases"/>
    <property type="match status" value="1"/>
</dbReference>
<feature type="domain" description="ABC transporter" evidence="7">
    <location>
        <begin position="4"/>
        <end position="261"/>
    </location>
</feature>
<proteinExistence type="predicted"/>
<dbReference type="CDD" id="cd03259">
    <property type="entry name" value="ABC_Carb_Solutes_like"/>
    <property type="match status" value="1"/>
</dbReference>
<dbReference type="PROSITE" id="PS00211">
    <property type="entry name" value="ABC_TRANSPORTER_1"/>
    <property type="match status" value="1"/>
</dbReference>
<keyword evidence="1" id="KW-0813">Transport</keyword>
<dbReference type="KEGG" id="aagg:ETAA8_02530"/>
<dbReference type="InterPro" id="IPR027417">
    <property type="entry name" value="P-loop_NTPase"/>
</dbReference>
<dbReference type="InterPro" id="IPR017871">
    <property type="entry name" value="ABC_transporter-like_CS"/>
</dbReference>
<evidence type="ECO:0000256" key="5">
    <source>
        <dbReference type="ARBA" id="ARBA00022967"/>
    </source>
</evidence>
<dbReference type="InterPro" id="IPR003439">
    <property type="entry name" value="ABC_transporter-like_ATP-bd"/>
</dbReference>
<dbReference type="SMART" id="SM00382">
    <property type="entry name" value="AAA"/>
    <property type="match status" value="1"/>
</dbReference>
<keyword evidence="9" id="KW-1185">Reference proteome</keyword>
<evidence type="ECO:0000313" key="8">
    <source>
        <dbReference type="EMBL" id="QDU25190.1"/>
    </source>
</evidence>
<dbReference type="InterPro" id="IPR003593">
    <property type="entry name" value="AAA+_ATPase"/>
</dbReference>
<dbReference type="Gene3D" id="3.40.50.300">
    <property type="entry name" value="P-loop containing nucleotide triphosphate hydrolases"/>
    <property type="match status" value="1"/>
</dbReference>
<evidence type="ECO:0000313" key="9">
    <source>
        <dbReference type="Proteomes" id="UP000315017"/>
    </source>
</evidence>
<evidence type="ECO:0000256" key="6">
    <source>
        <dbReference type="ARBA" id="ARBA00023136"/>
    </source>
</evidence>
<dbReference type="PANTHER" id="PTHR43875">
    <property type="entry name" value="MALTODEXTRIN IMPORT ATP-BINDING PROTEIN MSMX"/>
    <property type="match status" value="1"/>
</dbReference>
<keyword evidence="4 8" id="KW-0067">ATP-binding</keyword>
<evidence type="ECO:0000256" key="1">
    <source>
        <dbReference type="ARBA" id="ARBA00022448"/>
    </source>
</evidence>
<name>A0A517Y4S4_9BACT</name>
<evidence type="ECO:0000256" key="2">
    <source>
        <dbReference type="ARBA" id="ARBA00022475"/>
    </source>
</evidence>
<dbReference type="Pfam" id="PF00005">
    <property type="entry name" value="ABC_tran"/>
    <property type="match status" value="1"/>
</dbReference>
<dbReference type="PROSITE" id="PS50893">
    <property type="entry name" value="ABC_TRANSPORTER_2"/>
    <property type="match status" value="1"/>
</dbReference>